<feature type="domain" description="ABC3 transporter permease C-terminal" evidence="8">
    <location>
        <begin position="247"/>
        <end position="372"/>
    </location>
</feature>
<proteinExistence type="inferred from homology"/>
<dbReference type="EMBL" id="LBBT01000073">
    <property type="protein sequence ID" value="KKY02356.1"/>
    <property type="molecule type" value="Genomic_DNA"/>
</dbReference>
<dbReference type="RefSeq" id="WP_046822071.1">
    <property type="nucleotide sequence ID" value="NZ_LBBT01000073.1"/>
</dbReference>
<evidence type="ECO:0000256" key="2">
    <source>
        <dbReference type="ARBA" id="ARBA00022475"/>
    </source>
</evidence>
<keyword evidence="4 7" id="KW-1133">Transmembrane helix</keyword>
<dbReference type="AlphaFoldDB" id="A0A0M3DJM9"/>
<dbReference type="PANTHER" id="PTHR30572:SF4">
    <property type="entry name" value="ABC TRANSPORTER PERMEASE YTRF"/>
    <property type="match status" value="1"/>
</dbReference>
<evidence type="ECO:0000256" key="5">
    <source>
        <dbReference type="ARBA" id="ARBA00023136"/>
    </source>
</evidence>
<dbReference type="Pfam" id="PF02687">
    <property type="entry name" value="FtsX"/>
    <property type="match status" value="2"/>
</dbReference>
<feature type="domain" description="ABC3 transporter permease C-terminal" evidence="8">
    <location>
        <begin position="736"/>
        <end position="851"/>
    </location>
</feature>
<reference evidence="10 11" key="1">
    <citation type="submission" date="2015-04" db="EMBL/GenBank/DDBJ databases">
        <title>Microcin producing Clostridium sp. JC272T.</title>
        <authorList>
            <person name="Jyothsna T."/>
            <person name="Sasikala C."/>
            <person name="Ramana C."/>
        </authorList>
    </citation>
    <scope>NUCLEOTIDE SEQUENCE [LARGE SCALE GENOMIC DNA]</scope>
    <source>
        <strain evidence="10 11">JC272</strain>
    </source>
</reference>
<keyword evidence="2" id="KW-1003">Cell membrane</keyword>
<evidence type="ECO:0000256" key="3">
    <source>
        <dbReference type="ARBA" id="ARBA00022692"/>
    </source>
</evidence>
<gene>
    <name evidence="10" type="ORF">VN21_03520</name>
</gene>
<comment type="subcellular location">
    <subcellularLocation>
        <location evidence="1">Cell membrane</location>
        <topology evidence="1">Multi-pass membrane protein</topology>
    </subcellularLocation>
</comment>
<comment type="caution">
    <text evidence="10">The sequence shown here is derived from an EMBL/GenBank/DDBJ whole genome shotgun (WGS) entry which is preliminary data.</text>
</comment>
<feature type="transmembrane region" description="Helical" evidence="7">
    <location>
        <begin position="295"/>
        <end position="318"/>
    </location>
</feature>
<feature type="transmembrane region" description="Helical" evidence="7">
    <location>
        <begin position="418"/>
        <end position="437"/>
    </location>
</feature>
<organism evidence="10 11">
    <name type="scientific">Paraclostridium benzoelyticum</name>
    <dbReference type="NCBI Taxonomy" id="1629550"/>
    <lineage>
        <taxon>Bacteria</taxon>
        <taxon>Bacillati</taxon>
        <taxon>Bacillota</taxon>
        <taxon>Clostridia</taxon>
        <taxon>Peptostreptococcales</taxon>
        <taxon>Peptostreptococcaceae</taxon>
        <taxon>Paraclostridium</taxon>
    </lineage>
</organism>
<feature type="domain" description="MacB-like periplasmic core" evidence="9">
    <location>
        <begin position="19"/>
        <end position="207"/>
    </location>
</feature>
<dbReference type="Proteomes" id="UP000034407">
    <property type="component" value="Unassembled WGS sequence"/>
</dbReference>
<evidence type="ECO:0000313" key="10">
    <source>
        <dbReference type="EMBL" id="KKY02356.1"/>
    </source>
</evidence>
<evidence type="ECO:0000259" key="9">
    <source>
        <dbReference type="Pfam" id="PF12704"/>
    </source>
</evidence>
<dbReference type="OrthoDB" id="9793166at2"/>
<protein>
    <recommendedName>
        <fullName evidence="12">ABC transporter permease</fullName>
    </recommendedName>
</protein>
<comment type="similarity">
    <text evidence="6">Belongs to the ABC-4 integral membrane protein family.</text>
</comment>
<feature type="transmembrane region" description="Helical" evidence="7">
    <location>
        <begin position="732"/>
        <end position="750"/>
    </location>
</feature>
<dbReference type="InterPro" id="IPR003838">
    <property type="entry name" value="ABC3_permease_C"/>
</dbReference>
<keyword evidence="11" id="KW-1185">Reference proteome</keyword>
<feature type="transmembrane region" description="Helical" evidence="7">
    <location>
        <begin position="245"/>
        <end position="263"/>
    </location>
</feature>
<evidence type="ECO:0000256" key="4">
    <source>
        <dbReference type="ARBA" id="ARBA00022989"/>
    </source>
</evidence>
<evidence type="ECO:0008006" key="12">
    <source>
        <dbReference type="Google" id="ProtNLM"/>
    </source>
</evidence>
<dbReference type="GO" id="GO:0005886">
    <property type="term" value="C:plasma membrane"/>
    <property type="evidence" value="ECO:0007669"/>
    <property type="project" value="UniProtKB-SubCell"/>
</dbReference>
<keyword evidence="3 7" id="KW-0812">Transmembrane</keyword>
<accession>A0A0M3DJM9</accession>
<evidence type="ECO:0000256" key="7">
    <source>
        <dbReference type="SAM" id="Phobius"/>
    </source>
</evidence>
<dbReference type="InterPro" id="IPR025857">
    <property type="entry name" value="MacB_PCD"/>
</dbReference>
<feature type="transmembrane region" description="Helical" evidence="7">
    <location>
        <begin position="824"/>
        <end position="844"/>
    </location>
</feature>
<dbReference type="InterPro" id="IPR050250">
    <property type="entry name" value="Macrolide_Exporter_MacB"/>
</dbReference>
<dbReference type="PATRIC" id="fig|1629550.3.peg.3400"/>
<sequence length="862" mass="97643">MKKKLNLGVRYMKAYKARSFAIILSIILSVGMIVGVLTLTKTEKMNELQTMKYNTGIYHTTFKDLDYNQLEKIEKSSDVENVGAFNFHGITTDKEKQSVIMLNCNDDYIISNSKLEKGRLPKEKNEIVAEEWVLKNLGIQPALNQNIKLNVEDINKNVKDEDFKLVGIIKDRPTEKQVAKMQMYLPLQKGSEHLEVGVAFNEKIDIQDYSLELAKKANINKDNIGTQEDLISISNDANNISLDNILSVLVISLICGIVIYSIFNISMYKRFREYGVLRAIGARNSKVFKLILNELMTLGVIGMPIGIVGGLGASLIAYKKSSELKTSIALDGKIISSHMVYPLFEITLAILFMVLILLLISFFTYRKINKLSIIDSIKGNRKENSIKRNRVSVKDLSKYMKTYKAISFKNILRNKKRFIMIVLSMSICGILFINSNYRLHLSQEDDFTSNRELYNNSDMKIDVYENENQRNGLSKKDIKQIENIDGVKEVVKSQIMNGRMVINKDDIANDGYFDSINKSIRGSNLFKGYLVKDKINDELILKQNLRGYDEKALKELNNYLVQGNIDIEKMKKEDLAVVYVPMVTEEKFDGGVNYNKVDNGKPVANIKIGDTVKVKFREDGEKSVEACRLEDTDGKYIEKEFKVGAVVSYPFMAEDTYTSDECIDVIVSEGAFSKATNSKAYQAININLKEGANDKKVYDEILKTTIKVKGAMARNIIEEKRNSDAMYEKSRVFNAAIVVVLFVIAVVNVVNNISQSIVDRNNEFGMLRAVGLNNKDFRKMIIFEGIIYTAISSLIIIFVSLILNKTTYDSFGVSKFGIEFSIRYIDYISIIVINALIGVLATYLPAKKLEKVSVVEMININE</sequence>
<feature type="transmembrane region" description="Helical" evidence="7">
    <location>
        <begin position="781"/>
        <end position="804"/>
    </location>
</feature>
<keyword evidence="5 7" id="KW-0472">Membrane</keyword>
<evidence type="ECO:0000259" key="8">
    <source>
        <dbReference type="Pfam" id="PF02687"/>
    </source>
</evidence>
<dbReference type="PANTHER" id="PTHR30572">
    <property type="entry name" value="MEMBRANE COMPONENT OF TRANSPORTER-RELATED"/>
    <property type="match status" value="1"/>
</dbReference>
<evidence type="ECO:0000256" key="1">
    <source>
        <dbReference type="ARBA" id="ARBA00004651"/>
    </source>
</evidence>
<evidence type="ECO:0000256" key="6">
    <source>
        <dbReference type="ARBA" id="ARBA00038076"/>
    </source>
</evidence>
<evidence type="ECO:0000313" key="11">
    <source>
        <dbReference type="Proteomes" id="UP000034407"/>
    </source>
</evidence>
<dbReference type="Pfam" id="PF12704">
    <property type="entry name" value="MacB_PCD"/>
    <property type="match status" value="1"/>
</dbReference>
<feature type="transmembrane region" description="Helical" evidence="7">
    <location>
        <begin position="20"/>
        <end position="39"/>
    </location>
</feature>
<feature type="transmembrane region" description="Helical" evidence="7">
    <location>
        <begin position="338"/>
        <end position="363"/>
    </location>
</feature>
<dbReference type="GO" id="GO:0022857">
    <property type="term" value="F:transmembrane transporter activity"/>
    <property type="evidence" value="ECO:0007669"/>
    <property type="project" value="TreeGrafter"/>
</dbReference>
<name>A0A0M3DJM9_9FIRM</name>